<evidence type="ECO:0000313" key="4">
    <source>
        <dbReference type="EMBL" id="MCV9927584.1"/>
    </source>
</evidence>
<dbReference type="Pfam" id="PF00724">
    <property type="entry name" value="Oxidored_FMN"/>
    <property type="match status" value="1"/>
</dbReference>
<evidence type="ECO:0000256" key="2">
    <source>
        <dbReference type="ARBA" id="ARBA00023002"/>
    </source>
</evidence>
<keyword evidence="2" id="KW-0560">Oxidoreductase</keyword>
<dbReference type="PANTHER" id="PTHR43656:SF2">
    <property type="entry name" value="BINDING OXIDOREDUCTASE, PUTATIVE (AFU_ORTHOLOGUE AFUA_2G08260)-RELATED"/>
    <property type="match status" value="1"/>
</dbReference>
<dbReference type="GO" id="GO:0016491">
    <property type="term" value="F:oxidoreductase activity"/>
    <property type="evidence" value="ECO:0007669"/>
    <property type="project" value="UniProtKB-KW"/>
</dbReference>
<dbReference type="Proteomes" id="UP001151079">
    <property type="component" value="Unassembled WGS sequence"/>
</dbReference>
<dbReference type="Gene3D" id="3.20.20.70">
    <property type="entry name" value="Aldolase class I"/>
    <property type="match status" value="1"/>
</dbReference>
<reference evidence="4" key="1">
    <citation type="submission" date="2022-10" db="EMBL/GenBank/DDBJ databases">
        <title>Two novel species of Flavobacterium.</title>
        <authorList>
            <person name="Liu Q."/>
            <person name="Xin Y.-H."/>
        </authorList>
    </citation>
    <scope>NUCLEOTIDE SEQUENCE</scope>
    <source>
        <strain evidence="4">LS1R49</strain>
    </source>
</reference>
<dbReference type="PANTHER" id="PTHR43656">
    <property type="entry name" value="BINDING OXIDOREDUCTASE, PUTATIVE (AFU_ORTHOLOGUE AFUA_2G08260)-RELATED"/>
    <property type="match status" value="1"/>
</dbReference>
<dbReference type="InterPro" id="IPR013785">
    <property type="entry name" value="Aldolase_TIM"/>
</dbReference>
<accession>A0A9X3C4F9</accession>
<organism evidence="4 5">
    <name type="scientific">Flavobacterium shii</name>
    <dbReference type="NCBI Taxonomy" id="2987687"/>
    <lineage>
        <taxon>Bacteria</taxon>
        <taxon>Pseudomonadati</taxon>
        <taxon>Bacteroidota</taxon>
        <taxon>Flavobacteriia</taxon>
        <taxon>Flavobacteriales</taxon>
        <taxon>Flavobacteriaceae</taxon>
        <taxon>Flavobacterium</taxon>
    </lineage>
</organism>
<evidence type="ECO:0000259" key="3">
    <source>
        <dbReference type="Pfam" id="PF00724"/>
    </source>
</evidence>
<dbReference type="AlphaFoldDB" id="A0A9X3C4F9"/>
<evidence type="ECO:0000256" key="1">
    <source>
        <dbReference type="ARBA" id="ARBA00022630"/>
    </source>
</evidence>
<evidence type="ECO:0000313" key="5">
    <source>
        <dbReference type="Proteomes" id="UP001151079"/>
    </source>
</evidence>
<protein>
    <submittedName>
        <fullName evidence="4">NADH:flavin oxidoreductase</fullName>
    </submittedName>
</protein>
<dbReference type="EMBL" id="JAOZEW010000006">
    <property type="protein sequence ID" value="MCV9927584.1"/>
    <property type="molecule type" value="Genomic_DNA"/>
</dbReference>
<dbReference type="CDD" id="cd02803">
    <property type="entry name" value="OYE_like_FMN_family"/>
    <property type="match status" value="1"/>
</dbReference>
<dbReference type="InterPro" id="IPR001155">
    <property type="entry name" value="OxRdtase_FMN_N"/>
</dbReference>
<gene>
    <name evidence="4" type="ORF">OIU83_07975</name>
</gene>
<comment type="caution">
    <text evidence="4">The sequence shown here is derived from an EMBL/GenBank/DDBJ whole genome shotgun (WGS) entry which is preliminary data.</text>
</comment>
<sequence>MNIEDLFKPLTLSHGPALKNRLLLSPLTNMQSNVDGTANDNDFSWYKKCASGGFSLTMACAANVQRNGKTFPGQLGIYNDSHLEGLIKIAAAIKSNNSLASIQIQHGGIRSDYSNELVGPSDSLISGARGLTISEIEMLREDFITAAGRAEKAGFNGVEVHAAFGYMLAQFISPLTNRRKDKYGGILENRSRLLFEIIEGIRKTCSKDFHIGLRLNIESRTTVIEEIRDIAAEAMIQEKIDFIEFAPWGKPVGNVGDDLLIDPFLKIFTELPRKNVRLGASGRVLSAQHAVQMLENGCDFVMIGRAAILDSNFVNELISDHNYKSPQLPVRTEYLERQGLSPEFIGYLKQWEGFVE</sequence>
<name>A0A9X3C4F9_9FLAO</name>
<dbReference type="RefSeq" id="WP_264205721.1">
    <property type="nucleotide sequence ID" value="NZ_JAOZEW010000006.1"/>
</dbReference>
<keyword evidence="1" id="KW-0285">Flavoprotein</keyword>
<feature type="domain" description="NADH:flavin oxidoreductase/NADH oxidase N-terminal" evidence="3">
    <location>
        <begin position="5"/>
        <end position="317"/>
    </location>
</feature>
<dbReference type="SUPFAM" id="SSF51395">
    <property type="entry name" value="FMN-linked oxidoreductases"/>
    <property type="match status" value="1"/>
</dbReference>
<keyword evidence="5" id="KW-1185">Reference proteome</keyword>
<dbReference type="InterPro" id="IPR051799">
    <property type="entry name" value="NADH_flavin_oxidoreductase"/>
</dbReference>
<proteinExistence type="predicted"/>
<dbReference type="GO" id="GO:0010181">
    <property type="term" value="F:FMN binding"/>
    <property type="evidence" value="ECO:0007669"/>
    <property type="project" value="InterPro"/>
</dbReference>